<dbReference type="GO" id="GO:0006310">
    <property type="term" value="P:DNA recombination"/>
    <property type="evidence" value="ECO:0007669"/>
    <property type="project" value="UniProtKB-KW"/>
</dbReference>
<dbReference type="SUPFAM" id="SSF56349">
    <property type="entry name" value="DNA breaking-rejoining enzymes"/>
    <property type="match status" value="1"/>
</dbReference>
<dbReference type="PANTHER" id="PTHR30349:SF64">
    <property type="entry name" value="PROPHAGE INTEGRASE INTD-RELATED"/>
    <property type="match status" value="1"/>
</dbReference>
<dbReference type="eggNOG" id="COG0582">
    <property type="taxonomic scope" value="Bacteria"/>
</dbReference>
<dbReference type="KEGG" id="ppm:PPSC2_01150"/>
<dbReference type="AlphaFoldDB" id="E3EC71"/>
<comment type="similarity">
    <text evidence="1">Belongs to the 'phage' integrase family.</text>
</comment>
<evidence type="ECO:0000313" key="8">
    <source>
        <dbReference type="EMBL" id="ADO54214.1"/>
    </source>
</evidence>
<dbReference type="InterPro" id="IPR044068">
    <property type="entry name" value="CB"/>
</dbReference>
<evidence type="ECO:0000256" key="4">
    <source>
        <dbReference type="ARBA" id="ARBA00023172"/>
    </source>
</evidence>
<proteinExistence type="inferred from homology"/>
<evidence type="ECO:0000313" key="9">
    <source>
        <dbReference type="Proteomes" id="UP000006868"/>
    </source>
</evidence>
<feature type="domain" description="Core-binding (CB)" evidence="7">
    <location>
        <begin position="65"/>
        <end position="145"/>
    </location>
</feature>
<organism evidence="8 9">
    <name type="scientific">Paenibacillus polymyxa (strain SC2)</name>
    <name type="common">Bacillus polymyxa</name>
    <dbReference type="NCBI Taxonomy" id="886882"/>
    <lineage>
        <taxon>Bacteria</taxon>
        <taxon>Bacillati</taxon>
        <taxon>Bacillota</taxon>
        <taxon>Bacilli</taxon>
        <taxon>Bacillales</taxon>
        <taxon>Paenibacillaceae</taxon>
        <taxon>Paenibacillus</taxon>
    </lineage>
</organism>
<keyword evidence="2" id="KW-0229">DNA integration</keyword>
<dbReference type="PROSITE" id="PS51898">
    <property type="entry name" value="TYR_RECOMBINASE"/>
    <property type="match status" value="1"/>
</dbReference>
<evidence type="ECO:0000256" key="3">
    <source>
        <dbReference type="ARBA" id="ARBA00023125"/>
    </source>
</evidence>
<evidence type="ECO:0000256" key="1">
    <source>
        <dbReference type="ARBA" id="ARBA00008857"/>
    </source>
</evidence>
<dbReference type="PROSITE" id="PS51900">
    <property type="entry name" value="CB"/>
    <property type="match status" value="1"/>
</dbReference>
<evidence type="ECO:0000259" key="6">
    <source>
        <dbReference type="PROSITE" id="PS51898"/>
    </source>
</evidence>
<evidence type="ECO:0000259" key="7">
    <source>
        <dbReference type="PROSITE" id="PS51900"/>
    </source>
</evidence>
<dbReference type="InterPro" id="IPR050090">
    <property type="entry name" value="Tyrosine_recombinase_XerCD"/>
</dbReference>
<dbReference type="PATRIC" id="fig|886882.15.peg.218"/>
<evidence type="ECO:0000256" key="2">
    <source>
        <dbReference type="ARBA" id="ARBA00022908"/>
    </source>
</evidence>
<dbReference type="InterPro" id="IPR004107">
    <property type="entry name" value="Integrase_SAM-like_N"/>
</dbReference>
<dbReference type="InterPro" id="IPR013762">
    <property type="entry name" value="Integrase-like_cat_sf"/>
</dbReference>
<dbReference type="Gene3D" id="1.10.443.10">
    <property type="entry name" value="Intergrase catalytic core"/>
    <property type="match status" value="1"/>
</dbReference>
<protein>
    <submittedName>
        <fullName evidence="8">Integrase</fullName>
    </submittedName>
</protein>
<dbReference type="InterPro" id="IPR011010">
    <property type="entry name" value="DNA_brk_join_enz"/>
</dbReference>
<dbReference type="Gene3D" id="1.10.150.130">
    <property type="match status" value="1"/>
</dbReference>
<dbReference type="HOGENOM" id="CLU_027562_17_1_9"/>
<name>E3EC71_PAEPS</name>
<dbReference type="CDD" id="cd01189">
    <property type="entry name" value="INT_ICEBs1_C_like"/>
    <property type="match status" value="1"/>
</dbReference>
<dbReference type="GO" id="GO:0015074">
    <property type="term" value="P:DNA integration"/>
    <property type="evidence" value="ECO:0007669"/>
    <property type="project" value="UniProtKB-KW"/>
</dbReference>
<dbReference type="RefSeq" id="WP_013368857.1">
    <property type="nucleotide sequence ID" value="NC_014622.2"/>
</dbReference>
<accession>E3EC71</accession>
<dbReference type="OrthoDB" id="9803188at2"/>
<dbReference type="InterPro" id="IPR002104">
    <property type="entry name" value="Integrase_catalytic"/>
</dbReference>
<gene>
    <name evidence="8" type="primary">xerC3</name>
    <name evidence="8" type="ORF">PPSC2_01150</name>
</gene>
<dbReference type="InterPro" id="IPR010998">
    <property type="entry name" value="Integrase_recombinase_N"/>
</dbReference>
<dbReference type="PANTHER" id="PTHR30349">
    <property type="entry name" value="PHAGE INTEGRASE-RELATED"/>
    <property type="match status" value="1"/>
</dbReference>
<keyword evidence="3 5" id="KW-0238">DNA-binding</keyword>
<dbReference type="Proteomes" id="UP000006868">
    <property type="component" value="Chromosome"/>
</dbReference>
<dbReference type="Pfam" id="PF14659">
    <property type="entry name" value="Phage_int_SAM_3"/>
    <property type="match status" value="1"/>
</dbReference>
<feature type="domain" description="Tyr recombinase" evidence="6">
    <location>
        <begin position="166"/>
        <end position="363"/>
    </location>
</feature>
<sequence length="374" mass="43581">MAGSIKKIGTKYRVTFELGKDLNGKRLRDYATVNSEAEAKKLLTEFEHNQNRNLLVQSNAMSLIEFLNHWMDNYVKYNCEETTTYGYKNILYKHISHFFGGIELQKLQSGHIQQYYKHLMDEKNLSPNTVHKHHSLIRKALDYGLKQQLVYRNVADAVELPKRKRYEGKSYTKEQLIELLKKVKNTKLEIPIYLAVYLGLRREEIIGLKWKYVDFESRTLHIFEVRTSAGKAIITKAPKTEKSRRSLHINDDLYSLLKMHKVKQEELKNMLGSAYDNAGYVYSHDNGKPYRVNSVTEQFKTFLEKQQLPKIRLHDLRHSFASVLYNQGTDLKAISEALGHSDIGTTNKIYTHRFDKTHKNTINAMSQALKGDFT</sequence>
<dbReference type="EMBL" id="CP002213">
    <property type="protein sequence ID" value="ADO54214.1"/>
    <property type="molecule type" value="Genomic_DNA"/>
</dbReference>
<evidence type="ECO:0000256" key="5">
    <source>
        <dbReference type="PROSITE-ProRule" id="PRU01248"/>
    </source>
</evidence>
<reference evidence="8 9" key="1">
    <citation type="journal article" date="2011" name="J. Bacteriol.">
        <title>Complete genome sequence of Paenibacillus polymyxa SC2, a strain of plant growth-promoting Rhizobacterium with broad-spectrum antimicrobial activity.</title>
        <authorList>
            <person name="Ma M."/>
            <person name="Wang C."/>
            <person name="Ding Y."/>
            <person name="Li L."/>
            <person name="Shen D."/>
            <person name="Jiang X."/>
            <person name="Guan D."/>
            <person name="Cao F."/>
            <person name="Chen H."/>
            <person name="Feng R."/>
            <person name="Wang X."/>
            <person name="Ge Y."/>
            <person name="Yao L."/>
            <person name="Bing X."/>
            <person name="Yang X."/>
            <person name="Li J."/>
            <person name="Du B."/>
        </authorList>
    </citation>
    <scope>NUCLEOTIDE SEQUENCE [LARGE SCALE GENOMIC DNA]</scope>
    <source>
        <strain evidence="8 9">SC2</strain>
    </source>
</reference>
<keyword evidence="4" id="KW-0233">DNA recombination</keyword>
<dbReference type="Pfam" id="PF00589">
    <property type="entry name" value="Phage_integrase"/>
    <property type="match status" value="1"/>
</dbReference>
<dbReference type="GO" id="GO:0003677">
    <property type="term" value="F:DNA binding"/>
    <property type="evidence" value="ECO:0007669"/>
    <property type="project" value="UniProtKB-UniRule"/>
</dbReference>